<dbReference type="Proteomes" id="UP000262802">
    <property type="component" value="Chromosome"/>
</dbReference>
<dbReference type="OrthoDB" id="852227at2"/>
<gene>
    <name evidence="1" type="ORF">D3Y59_08435</name>
</gene>
<sequence>MPQPFSPHPGGPRAHSAAELVHRVSDPFGAIIAEFNYFVAERVLYVCWHGHLTGELVIRVAEASLPWIEQLHPLGLVNDKRGTTGDWGDSIDWIQFEWLPRAKQNGLFAFAYVMDPDTPMSLENTSVADAIGEELDLRLFYSLPVAWKWLRQRVQKTSNTSAA</sequence>
<name>A0A3B7QVG1_9BACT</name>
<organism evidence="1 2">
    <name type="scientific">Hymenobacter oligotrophus</name>
    <dbReference type="NCBI Taxonomy" id="2319843"/>
    <lineage>
        <taxon>Bacteria</taxon>
        <taxon>Pseudomonadati</taxon>
        <taxon>Bacteroidota</taxon>
        <taxon>Cytophagia</taxon>
        <taxon>Cytophagales</taxon>
        <taxon>Hymenobacteraceae</taxon>
        <taxon>Hymenobacter</taxon>
    </lineage>
</organism>
<dbReference type="AlphaFoldDB" id="A0A3B7QVG1"/>
<evidence type="ECO:0000313" key="2">
    <source>
        <dbReference type="Proteomes" id="UP000262802"/>
    </source>
</evidence>
<evidence type="ECO:0000313" key="1">
    <source>
        <dbReference type="EMBL" id="AYA37078.1"/>
    </source>
</evidence>
<accession>A0A3B7QVG1</accession>
<evidence type="ECO:0008006" key="3">
    <source>
        <dbReference type="Google" id="ProtNLM"/>
    </source>
</evidence>
<dbReference type="KEGG" id="hyh:D3Y59_08435"/>
<keyword evidence="2" id="KW-1185">Reference proteome</keyword>
<protein>
    <recommendedName>
        <fullName evidence="3">STAS/SEC14 domain-containing protein</fullName>
    </recommendedName>
</protein>
<proteinExistence type="predicted"/>
<reference evidence="1 2" key="1">
    <citation type="submission" date="2018-09" db="EMBL/GenBank/DDBJ databases">
        <title>Hymenobacter medium sp. nov., isolated from R2A medium.</title>
        <authorList>
            <person name="Yingchao G."/>
        </authorList>
    </citation>
    <scope>NUCLEOTIDE SEQUENCE [LARGE SCALE GENOMIC DNA]</scope>
    <source>
        <strain evidence="2">sh-6</strain>
    </source>
</reference>
<dbReference type="EMBL" id="CP032317">
    <property type="protein sequence ID" value="AYA37078.1"/>
    <property type="molecule type" value="Genomic_DNA"/>
</dbReference>